<comment type="caution">
    <text evidence="1">The sequence shown here is derived from an EMBL/GenBank/DDBJ whole genome shotgun (WGS) entry which is preliminary data.</text>
</comment>
<protein>
    <submittedName>
        <fullName evidence="1">Uncharacterized protein</fullName>
    </submittedName>
</protein>
<name>A0A9K3HI21_HELAN</name>
<accession>A0A9K3HI21</accession>
<dbReference type="EMBL" id="MNCJ02000327">
    <property type="protein sequence ID" value="KAF5778709.1"/>
    <property type="molecule type" value="Genomic_DNA"/>
</dbReference>
<gene>
    <name evidence="1" type="ORF">HanXRQr2_Chr12g0550681</name>
</gene>
<reference evidence="1" key="1">
    <citation type="journal article" date="2017" name="Nature">
        <title>The sunflower genome provides insights into oil metabolism, flowering and Asterid evolution.</title>
        <authorList>
            <person name="Badouin H."/>
            <person name="Gouzy J."/>
            <person name="Grassa C.J."/>
            <person name="Murat F."/>
            <person name="Staton S.E."/>
            <person name="Cottret L."/>
            <person name="Lelandais-Briere C."/>
            <person name="Owens G.L."/>
            <person name="Carrere S."/>
            <person name="Mayjonade B."/>
            <person name="Legrand L."/>
            <person name="Gill N."/>
            <person name="Kane N.C."/>
            <person name="Bowers J.E."/>
            <person name="Hubner S."/>
            <person name="Bellec A."/>
            <person name="Berard A."/>
            <person name="Berges H."/>
            <person name="Blanchet N."/>
            <person name="Boniface M.C."/>
            <person name="Brunel D."/>
            <person name="Catrice O."/>
            <person name="Chaidir N."/>
            <person name="Claudel C."/>
            <person name="Donnadieu C."/>
            <person name="Faraut T."/>
            <person name="Fievet G."/>
            <person name="Helmstetter N."/>
            <person name="King M."/>
            <person name="Knapp S.J."/>
            <person name="Lai Z."/>
            <person name="Le Paslier M.C."/>
            <person name="Lippi Y."/>
            <person name="Lorenzon L."/>
            <person name="Mandel J.R."/>
            <person name="Marage G."/>
            <person name="Marchand G."/>
            <person name="Marquand E."/>
            <person name="Bret-Mestries E."/>
            <person name="Morien E."/>
            <person name="Nambeesan S."/>
            <person name="Nguyen T."/>
            <person name="Pegot-Espagnet P."/>
            <person name="Pouilly N."/>
            <person name="Raftis F."/>
            <person name="Sallet E."/>
            <person name="Schiex T."/>
            <person name="Thomas J."/>
            <person name="Vandecasteele C."/>
            <person name="Vares D."/>
            <person name="Vear F."/>
            <person name="Vautrin S."/>
            <person name="Crespi M."/>
            <person name="Mangin B."/>
            <person name="Burke J.M."/>
            <person name="Salse J."/>
            <person name="Munos S."/>
            <person name="Vincourt P."/>
            <person name="Rieseberg L.H."/>
            <person name="Langlade N.B."/>
        </authorList>
    </citation>
    <scope>NUCLEOTIDE SEQUENCE</scope>
    <source>
        <tissue evidence="1">Leaves</tissue>
    </source>
</reference>
<organism evidence="1 2">
    <name type="scientific">Helianthus annuus</name>
    <name type="common">Common sunflower</name>
    <dbReference type="NCBI Taxonomy" id="4232"/>
    <lineage>
        <taxon>Eukaryota</taxon>
        <taxon>Viridiplantae</taxon>
        <taxon>Streptophyta</taxon>
        <taxon>Embryophyta</taxon>
        <taxon>Tracheophyta</taxon>
        <taxon>Spermatophyta</taxon>
        <taxon>Magnoliopsida</taxon>
        <taxon>eudicotyledons</taxon>
        <taxon>Gunneridae</taxon>
        <taxon>Pentapetalae</taxon>
        <taxon>asterids</taxon>
        <taxon>campanulids</taxon>
        <taxon>Asterales</taxon>
        <taxon>Asteraceae</taxon>
        <taxon>Asteroideae</taxon>
        <taxon>Heliantheae alliance</taxon>
        <taxon>Heliantheae</taxon>
        <taxon>Helianthus</taxon>
    </lineage>
</organism>
<evidence type="ECO:0000313" key="2">
    <source>
        <dbReference type="Proteomes" id="UP000215914"/>
    </source>
</evidence>
<keyword evidence="2" id="KW-1185">Reference proteome</keyword>
<dbReference type="Gramene" id="mRNA:HanXRQr2_Chr12g0550681">
    <property type="protein sequence ID" value="mRNA:HanXRQr2_Chr12g0550681"/>
    <property type="gene ID" value="HanXRQr2_Chr12g0550681"/>
</dbReference>
<evidence type="ECO:0000313" key="1">
    <source>
        <dbReference type="EMBL" id="KAF5778709.1"/>
    </source>
</evidence>
<dbReference type="AlphaFoldDB" id="A0A9K3HI21"/>
<proteinExistence type="predicted"/>
<reference evidence="1" key="2">
    <citation type="submission" date="2020-06" db="EMBL/GenBank/DDBJ databases">
        <title>Helianthus annuus Genome sequencing and assembly Release 2.</title>
        <authorList>
            <person name="Gouzy J."/>
            <person name="Langlade N."/>
            <person name="Munos S."/>
        </authorList>
    </citation>
    <scope>NUCLEOTIDE SEQUENCE</scope>
    <source>
        <tissue evidence="1">Leaves</tissue>
    </source>
</reference>
<sequence length="48" mass="5385">MMARDPPVKLQSLVILHPICTPYNSVFTAFKLNMGLECLEALARRVVP</sequence>
<dbReference type="Proteomes" id="UP000215914">
    <property type="component" value="Unassembled WGS sequence"/>
</dbReference>